<dbReference type="RefSeq" id="WP_164039799.1">
    <property type="nucleotide sequence ID" value="NZ_JAAGNZ010000001.1"/>
</dbReference>
<dbReference type="EMBL" id="JAAGNZ010000001">
    <property type="protein sequence ID" value="NEU68207.1"/>
    <property type="molecule type" value="Genomic_DNA"/>
</dbReference>
<name>A0A6M0IK18_9BACT</name>
<keyword evidence="2" id="KW-1185">Reference proteome</keyword>
<evidence type="ECO:0000313" key="1">
    <source>
        <dbReference type="EMBL" id="NEU68207.1"/>
    </source>
</evidence>
<proteinExistence type="predicted"/>
<accession>A0A6M0IK18</accession>
<dbReference type="AlphaFoldDB" id="A0A6M0IK18"/>
<sequence length="128" mass="14556">MWIRFLISLSWLVLTITLPRVHEQANGQTISFPTYQQIKPSHSEIIDQVTPKKLPATHGQVIITRASSLNLYDYPAGTVTYYLNEQPTTDVNYVKKVLATKSIVIETIAIEPPTESGKRTIRIKYEAR</sequence>
<evidence type="ECO:0000313" key="2">
    <source>
        <dbReference type="Proteomes" id="UP000477386"/>
    </source>
</evidence>
<gene>
    <name evidence="1" type="ORF">GK091_15045</name>
</gene>
<comment type="caution">
    <text evidence="1">The sequence shown here is derived from an EMBL/GenBank/DDBJ whole genome shotgun (WGS) entry which is preliminary data.</text>
</comment>
<reference evidence="1 2" key="1">
    <citation type="submission" date="2020-02" db="EMBL/GenBank/DDBJ databases">
        <title>Draft genome sequence of two Spirosoma agri KCTC 52727 and Spirosoma terrae KCTC 52035.</title>
        <authorList>
            <person name="Rojas J."/>
            <person name="Ambika Manirajan B."/>
            <person name="Ratering S."/>
            <person name="Suarez C."/>
            <person name="Schnell S."/>
        </authorList>
    </citation>
    <scope>NUCLEOTIDE SEQUENCE [LARGE SCALE GENOMIC DNA]</scope>
    <source>
        <strain evidence="1 2">KCTC 52727</strain>
    </source>
</reference>
<dbReference type="Proteomes" id="UP000477386">
    <property type="component" value="Unassembled WGS sequence"/>
</dbReference>
<organism evidence="1 2">
    <name type="scientific">Spirosoma agri</name>
    <dbReference type="NCBI Taxonomy" id="1987381"/>
    <lineage>
        <taxon>Bacteria</taxon>
        <taxon>Pseudomonadati</taxon>
        <taxon>Bacteroidota</taxon>
        <taxon>Cytophagia</taxon>
        <taxon>Cytophagales</taxon>
        <taxon>Cytophagaceae</taxon>
        <taxon>Spirosoma</taxon>
    </lineage>
</organism>
<protein>
    <submittedName>
        <fullName evidence="1">Uncharacterized protein</fullName>
    </submittedName>
</protein>